<evidence type="ECO:0000313" key="5">
    <source>
        <dbReference type="EMBL" id="OPC84181.1"/>
    </source>
</evidence>
<dbReference type="STRING" id="159449.B4N89_27540"/>
<dbReference type="PROSITE" id="PS50043">
    <property type="entry name" value="HTH_LUXR_2"/>
    <property type="match status" value="1"/>
</dbReference>
<proteinExistence type="predicted"/>
<reference evidence="5 6" key="1">
    <citation type="submission" date="2017-03" db="EMBL/GenBank/DDBJ databases">
        <title>Draft genome sequence of Streptomyces scabrisporus NF3, endophyte isolated from Amphipterygium adstringens.</title>
        <authorList>
            <person name="Vazquez M."/>
            <person name="Ceapa C.D."/>
            <person name="Rodriguez Luna D."/>
            <person name="Sanchez Esquivel S."/>
        </authorList>
    </citation>
    <scope>NUCLEOTIDE SEQUENCE [LARGE SCALE GENOMIC DNA]</scope>
    <source>
        <strain evidence="5 6">NF3</strain>
    </source>
</reference>
<sequence>MAIETATTHARIRDALLDGADLHHLNVTVREVDVLAAMVDLALNGGNETREGRLHGRAVEVLAGLGRGLSNADIGREMGLNEGTVRKYASELFKTLGACNRGQAVVLGLASGDLDLAELAEAIARDNLAAEHSRGASLRASAA</sequence>
<protein>
    <recommendedName>
        <fullName evidence="4">HTH luxR-type domain-containing protein</fullName>
    </recommendedName>
</protein>
<dbReference type="Pfam" id="PF00196">
    <property type="entry name" value="GerE"/>
    <property type="match status" value="1"/>
</dbReference>
<dbReference type="Proteomes" id="UP000190037">
    <property type="component" value="Unassembled WGS sequence"/>
</dbReference>
<comment type="caution">
    <text evidence="5">The sequence shown here is derived from an EMBL/GenBank/DDBJ whole genome shotgun (WGS) entry which is preliminary data.</text>
</comment>
<dbReference type="InterPro" id="IPR039420">
    <property type="entry name" value="WalR-like"/>
</dbReference>
<name>A0A1T3P5E3_9ACTN</name>
<keyword evidence="1" id="KW-0805">Transcription regulation</keyword>
<feature type="domain" description="HTH luxR-type" evidence="4">
    <location>
        <begin position="47"/>
        <end position="112"/>
    </location>
</feature>
<dbReference type="AlphaFoldDB" id="A0A1T3P5E3"/>
<evidence type="ECO:0000256" key="2">
    <source>
        <dbReference type="ARBA" id="ARBA00023125"/>
    </source>
</evidence>
<evidence type="ECO:0000256" key="1">
    <source>
        <dbReference type="ARBA" id="ARBA00023015"/>
    </source>
</evidence>
<dbReference type="GO" id="GO:0006355">
    <property type="term" value="P:regulation of DNA-templated transcription"/>
    <property type="evidence" value="ECO:0007669"/>
    <property type="project" value="InterPro"/>
</dbReference>
<dbReference type="Gene3D" id="1.10.10.10">
    <property type="entry name" value="Winged helix-like DNA-binding domain superfamily/Winged helix DNA-binding domain"/>
    <property type="match status" value="1"/>
</dbReference>
<dbReference type="SMART" id="SM00421">
    <property type="entry name" value="HTH_LUXR"/>
    <property type="match status" value="1"/>
</dbReference>
<keyword evidence="6" id="KW-1185">Reference proteome</keyword>
<dbReference type="InterPro" id="IPR036388">
    <property type="entry name" value="WH-like_DNA-bd_sf"/>
</dbReference>
<keyword evidence="2" id="KW-0238">DNA-binding</keyword>
<evidence type="ECO:0000259" key="4">
    <source>
        <dbReference type="PROSITE" id="PS50043"/>
    </source>
</evidence>
<dbReference type="InterPro" id="IPR000792">
    <property type="entry name" value="Tscrpt_reg_LuxR_C"/>
</dbReference>
<dbReference type="RefSeq" id="WP_078978474.1">
    <property type="nucleotide sequence ID" value="NZ_MWQN01000001.1"/>
</dbReference>
<gene>
    <name evidence="5" type="ORF">B4N89_27540</name>
</gene>
<dbReference type="InterPro" id="IPR016032">
    <property type="entry name" value="Sig_transdc_resp-reg_C-effctor"/>
</dbReference>
<dbReference type="SUPFAM" id="SSF46894">
    <property type="entry name" value="C-terminal effector domain of the bipartite response regulators"/>
    <property type="match status" value="1"/>
</dbReference>
<dbReference type="EMBL" id="MWQN01000001">
    <property type="protein sequence ID" value="OPC84181.1"/>
    <property type="molecule type" value="Genomic_DNA"/>
</dbReference>
<dbReference type="GO" id="GO:0003677">
    <property type="term" value="F:DNA binding"/>
    <property type="evidence" value="ECO:0007669"/>
    <property type="project" value="UniProtKB-KW"/>
</dbReference>
<dbReference type="PRINTS" id="PR00038">
    <property type="entry name" value="HTHLUXR"/>
</dbReference>
<dbReference type="PANTHER" id="PTHR43214">
    <property type="entry name" value="TWO-COMPONENT RESPONSE REGULATOR"/>
    <property type="match status" value="1"/>
</dbReference>
<dbReference type="PANTHER" id="PTHR43214:SF24">
    <property type="entry name" value="TRANSCRIPTIONAL REGULATORY PROTEIN NARL-RELATED"/>
    <property type="match status" value="1"/>
</dbReference>
<organism evidence="5 6">
    <name type="scientific">Embleya scabrispora</name>
    <dbReference type="NCBI Taxonomy" id="159449"/>
    <lineage>
        <taxon>Bacteria</taxon>
        <taxon>Bacillati</taxon>
        <taxon>Actinomycetota</taxon>
        <taxon>Actinomycetes</taxon>
        <taxon>Kitasatosporales</taxon>
        <taxon>Streptomycetaceae</taxon>
        <taxon>Embleya</taxon>
    </lineage>
</organism>
<evidence type="ECO:0000313" key="6">
    <source>
        <dbReference type="Proteomes" id="UP000190037"/>
    </source>
</evidence>
<keyword evidence="3" id="KW-0804">Transcription</keyword>
<evidence type="ECO:0000256" key="3">
    <source>
        <dbReference type="ARBA" id="ARBA00023163"/>
    </source>
</evidence>
<accession>A0A1T3P5E3</accession>